<evidence type="ECO:0000313" key="1">
    <source>
        <dbReference type="EMBL" id="ODM88940.1"/>
    </source>
</evidence>
<dbReference type="Proteomes" id="UP000094527">
    <property type="component" value="Unassembled WGS sequence"/>
</dbReference>
<keyword evidence="2" id="KW-1185">Reference proteome</keyword>
<accession>A0A1D2M7H2</accession>
<gene>
    <name evidence="1" type="ORF">Ocin01_17741</name>
</gene>
<reference evidence="1 2" key="1">
    <citation type="journal article" date="2016" name="Genome Biol. Evol.">
        <title>Gene Family Evolution Reflects Adaptation to Soil Environmental Stressors in the Genome of the Collembolan Orchesella cincta.</title>
        <authorList>
            <person name="Faddeeva-Vakhrusheva A."/>
            <person name="Derks M.F."/>
            <person name="Anvar S.Y."/>
            <person name="Agamennone V."/>
            <person name="Suring W."/>
            <person name="Smit S."/>
            <person name="van Straalen N.M."/>
            <person name="Roelofs D."/>
        </authorList>
    </citation>
    <scope>NUCLEOTIDE SEQUENCE [LARGE SCALE GENOMIC DNA]</scope>
    <source>
        <tissue evidence="1">Mixed pool</tissue>
    </source>
</reference>
<evidence type="ECO:0000313" key="2">
    <source>
        <dbReference type="Proteomes" id="UP000094527"/>
    </source>
</evidence>
<sequence>MCQAFLWYYPKQNFDLCISQYPDDAQFRELGVTNWNRSDPAVDGGLYKYTIIDPTELAGDYLDVLSTRFQWNETFVRNYEPRRRYGVHKSICMAKYGEDEINVQFPDDFVKYIPADVCKKVIDPPIWRFCHY</sequence>
<proteinExistence type="predicted"/>
<protein>
    <submittedName>
        <fullName evidence="1">Uncharacterized protein</fullName>
    </submittedName>
</protein>
<name>A0A1D2M7H2_ORCCI</name>
<dbReference type="STRING" id="48709.A0A1D2M7H2"/>
<dbReference type="EMBL" id="LJIJ01003048">
    <property type="protein sequence ID" value="ODM88940.1"/>
    <property type="molecule type" value="Genomic_DNA"/>
</dbReference>
<organism evidence="1 2">
    <name type="scientific">Orchesella cincta</name>
    <name type="common">Springtail</name>
    <name type="synonym">Podura cincta</name>
    <dbReference type="NCBI Taxonomy" id="48709"/>
    <lineage>
        <taxon>Eukaryota</taxon>
        <taxon>Metazoa</taxon>
        <taxon>Ecdysozoa</taxon>
        <taxon>Arthropoda</taxon>
        <taxon>Hexapoda</taxon>
        <taxon>Collembola</taxon>
        <taxon>Entomobryomorpha</taxon>
        <taxon>Entomobryoidea</taxon>
        <taxon>Orchesellidae</taxon>
        <taxon>Orchesellinae</taxon>
        <taxon>Orchesella</taxon>
    </lineage>
</organism>
<dbReference type="AlphaFoldDB" id="A0A1D2M7H2"/>
<comment type="caution">
    <text evidence="1">The sequence shown here is derived from an EMBL/GenBank/DDBJ whole genome shotgun (WGS) entry which is preliminary data.</text>
</comment>